<keyword evidence="4" id="KW-1003">Cell membrane</keyword>
<evidence type="ECO:0000256" key="5">
    <source>
        <dbReference type="ARBA" id="ARBA00022692"/>
    </source>
</evidence>
<dbReference type="InterPro" id="IPR003598">
    <property type="entry name" value="Ig_sub2"/>
</dbReference>
<dbReference type="GO" id="GO:0005886">
    <property type="term" value="C:plasma membrane"/>
    <property type="evidence" value="ECO:0007669"/>
    <property type="project" value="UniProtKB-SubCell"/>
</dbReference>
<comment type="subunit">
    <text evidence="16">Cis- and trans-homodimer. Can form trans-heterodimers.</text>
</comment>
<evidence type="ECO:0000256" key="10">
    <source>
        <dbReference type="ARBA" id="ARBA00022989"/>
    </source>
</evidence>
<dbReference type="InterPro" id="IPR013162">
    <property type="entry name" value="CD80_C2-set"/>
</dbReference>
<dbReference type="InterPro" id="IPR036116">
    <property type="entry name" value="FN3_sf"/>
</dbReference>
<dbReference type="PROSITE" id="PS50835">
    <property type="entry name" value="IG_LIKE"/>
    <property type="match status" value="8"/>
</dbReference>
<evidence type="ECO:0000256" key="6">
    <source>
        <dbReference type="ARBA" id="ARBA00022729"/>
    </source>
</evidence>
<feature type="domain" description="Ig-like" evidence="20">
    <location>
        <begin position="35"/>
        <end position="139"/>
    </location>
</feature>
<organism evidence="21 22">
    <name type="scientific">Channa striata</name>
    <name type="common">Snakehead murrel</name>
    <name type="synonym">Ophicephalus striatus</name>
    <dbReference type="NCBI Taxonomy" id="64152"/>
    <lineage>
        <taxon>Eukaryota</taxon>
        <taxon>Metazoa</taxon>
        <taxon>Chordata</taxon>
        <taxon>Craniata</taxon>
        <taxon>Vertebrata</taxon>
        <taxon>Euteleostomi</taxon>
        <taxon>Actinopterygii</taxon>
        <taxon>Neopterygii</taxon>
        <taxon>Teleostei</taxon>
        <taxon>Neoteleostei</taxon>
        <taxon>Acanthomorphata</taxon>
        <taxon>Anabantaria</taxon>
        <taxon>Anabantiformes</taxon>
        <taxon>Channoidei</taxon>
        <taxon>Channidae</taxon>
        <taxon>Channa</taxon>
    </lineage>
</organism>
<dbReference type="SUPFAM" id="SSF49265">
    <property type="entry name" value="Fibronectin type III"/>
    <property type="match status" value="1"/>
</dbReference>
<dbReference type="EMBL" id="JAUPFM010000015">
    <property type="protein sequence ID" value="KAK2828630.1"/>
    <property type="molecule type" value="Genomic_DNA"/>
</dbReference>
<keyword evidence="14" id="KW-0393">Immunoglobulin domain</keyword>
<dbReference type="Pfam" id="PF13927">
    <property type="entry name" value="Ig_3"/>
    <property type="match status" value="2"/>
</dbReference>
<dbReference type="GO" id="GO:0007157">
    <property type="term" value="P:heterophilic cell-cell adhesion via plasma membrane cell adhesion molecules"/>
    <property type="evidence" value="ECO:0007669"/>
    <property type="project" value="TreeGrafter"/>
</dbReference>
<feature type="domain" description="Ig-like" evidence="20">
    <location>
        <begin position="795"/>
        <end position="883"/>
    </location>
</feature>
<dbReference type="SMART" id="SM00408">
    <property type="entry name" value="IGc2"/>
    <property type="match status" value="4"/>
</dbReference>
<keyword evidence="5 18" id="KW-0812">Transmembrane</keyword>
<keyword evidence="11 18" id="KW-0472">Membrane</keyword>
<dbReference type="CDD" id="cd00096">
    <property type="entry name" value="Ig"/>
    <property type="match status" value="1"/>
</dbReference>
<dbReference type="CDD" id="cd00063">
    <property type="entry name" value="FN3"/>
    <property type="match status" value="1"/>
</dbReference>
<feature type="domain" description="Ig-like" evidence="20">
    <location>
        <begin position="244"/>
        <end position="329"/>
    </location>
</feature>
<feature type="transmembrane region" description="Helical" evidence="18">
    <location>
        <begin position="1196"/>
        <end position="1223"/>
    </location>
</feature>
<evidence type="ECO:0000256" key="13">
    <source>
        <dbReference type="ARBA" id="ARBA00023180"/>
    </source>
</evidence>
<comment type="subcellular location">
    <subcellularLocation>
        <location evidence="2">Cell junction</location>
        <location evidence="2">Adherens junction</location>
    </subcellularLocation>
    <subcellularLocation>
        <location evidence="1">Cell membrane</location>
        <topology evidence="1">Single-pass type I membrane protein</topology>
    </subcellularLocation>
</comment>
<dbReference type="Pfam" id="PF08205">
    <property type="entry name" value="C2-set_2"/>
    <property type="match status" value="1"/>
</dbReference>
<dbReference type="InterPro" id="IPR013106">
    <property type="entry name" value="Ig_V-set"/>
</dbReference>
<feature type="compositionally biased region" description="Polar residues" evidence="17">
    <location>
        <begin position="1320"/>
        <end position="1331"/>
    </location>
</feature>
<feature type="region of interest" description="Disordered" evidence="17">
    <location>
        <begin position="1240"/>
        <end position="1331"/>
    </location>
</feature>
<accession>A0AA88M1G0</accession>
<dbReference type="PROSITE" id="PS00290">
    <property type="entry name" value="IG_MHC"/>
    <property type="match status" value="1"/>
</dbReference>
<keyword evidence="8" id="KW-0130">Cell adhesion</keyword>
<dbReference type="Proteomes" id="UP001187415">
    <property type="component" value="Unassembled WGS sequence"/>
</dbReference>
<feature type="domain" description="Ig-like" evidence="20">
    <location>
        <begin position="144"/>
        <end position="239"/>
    </location>
</feature>
<feature type="domain" description="Ig-like" evidence="20">
    <location>
        <begin position="891"/>
        <end position="973"/>
    </location>
</feature>
<dbReference type="GO" id="GO:0005912">
    <property type="term" value="C:adherens junction"/>
    <property type="evidence" value="ECO:0007669"/>
    <property type="project" value="UniProtKB-SubCell"/>
</dbReference>
<evidence type="ECO:0000256" key="9">
    <source>
        <dbReference type="ARBA" id="ARBA00022949"/>
    </source>
</evidence>
<name>A0AA88M1G0_CHASR</name>
<evidence type="ECO:0000256" key="7">
    <source>
        <dbReference type="ARBA" id="ARBA00022737"/>
    </source>
</evidence>
<feature type="domain" description="Ig-like" evidence="20">
    <location>
        <begin position="706"/>
        <end position="788"/>
    </location>
</feature>
<dbReference type="Gene3D" id="2.60.40.10">
    <property type="entry name" value="Immunoglobulins"/>
    <property type="match status" value="8"/>
</dbReference>
<keyword evidence="7" id="KW-0677">Repeat</keyword>
<evidence type="ECO:0000256" key="3">
    <source>
        <dbReference type="ARBA" id="ARBA00007810"/>
    </source>
</evidence>
<evidence type="ECO:0000256" key="16">
    <source>
        <dbReference type="ARBA" id="ARBA00062858"/>
    </source>
</evidence>
<evidence type="ECO:0000256" key="15">
    <source>
        <dbReference type="ARBA" id="ARBA00058274"/>
    </source>
</evidence>
<dbReference type="Pfam" id="PF07679">
    <property type="entry name" value="I-set"/>
    <property type="match status" value="1"/>
</dbReference>
<keyword evidence="9" id="KW-0965">Cell junction</keyword>
<evidence type="ECO:0000256" key="12">
    <source>
        <dbReference type="ARBA" id="ARBA00023157"/>
    </source>
</evidence>
<reference evidence="21" key="1">
    <citation type="submission" date="2023-07" db="EMBL/GenBank/DDBJ databases">
        <title>Chromosome-level Genome Assembly of Striped Snakehead (Channa striata).</title>
        <authorList>
            <person name="Liu H."/>
        </authorList>
    </citation>
    <scope>NUCLEOTIDE SEQUENCE</scope>
    <source>
        <strain evidence="21">Gz</strain>
        <tissue evidence="21">Muscle</tissue>
    </source>
</reference>
<evidence type="ECO:0000256" key="11">
    <source>
        <dbReference type="ARBA" id="ARBA00023136"/>
    </source>
</evidence>
<evidence type="ECO:0000256" key="19">
    <source>
        <dbReference type="SAM" id="SignalP"/>
    </source>
</evidence>
<dbReference type="Pfam" id="PF07686">
    <property type="entry name" value="V-set"/>
    <property type="match status" value="1"/>
</dbReference>
<evidence type="ECO:0000256" key="18">
    <source>
        <dbReference type="SAM" id="Phobius"/>
    </source>
</evidence>
<gene>
    <name evidence="21" type="ORF">Q5P01_019664</name>
</gene>
<feature type="region of interest" description="Disordered" evidence="17">
    <location>
        <begin position="372"/>
        <end position="396"/>
    </location>
</feature>
<evidence type="ECO:0000313" key="22">
    <source>
        <dbReference type="Proteomes" id="UP001187415"/>
    </source>
</evidence>
<dbReference type="InterPro" id="IPR003961">
    <property type="entry name" value="FN3_dom"/>
</dbReference>
<dbReference type="SMART" id="SM00060">
    <property type="entry name" value="FN3"/>
    <property type="match status" value="1"/>
</dbReference>
<comment type="similarity">
    <text evidence="3">Belongs to the nectin family.</text>
</comment>
<dbReference type="SUPFAM" id="SSF48726">
    <property type="entry name" value="Immunoglobulin"/>
    <property type="match status" value="8"/>
</dbReference>
<dbReference type="InterPro" id="IPR013783">
    <property type="entry name" value="Ig-like_fold"/>
</dbReference>
<sequence>MEHFGFWIFLTATCVISGINGQTVEVDDGQSGYVGSKVDLSCRFINSSPPVKISQVTWQKLVNGTKQNMAIANPSLGVSVAPPYRDRVTFKNAAVRRRTPSLEDTTITFSSLRLSDEATYICEYTTFPAGNQENSVNLTAYVRPTTQMSLSTPTLVARSSNLKTPVATCISANGKPPGTIRWETRVPGQVNTREYRNSDGTFTVQSDYILVPSRETHKETLTCVTTYNEEVFTDSVTLDIQYEPDVSVEGFDGNWYLNRENAQLKCQADANPPVSLYQWKLINGTIPSNAEIRENVITFKGPVTYELQGIYVCEATNSIGTQSGSVDVSIIDKPLPQIATSDVISVIALLLSAGVLMGITVTVLVLKIRSRKDNSSNDSTSRKISQPIGKRPGDDIQHAGRFYEELPNTADYVSYRLACNKEDYPEPYSPPIHPPLSFLPQHPYHSHPTPTTSSSSSSSTTTMSKNTFSPPSHTTAIFKYPSVPGLSSPPPAQISSKGEVVYQNTSVYGVVNKAVILECGPTLPDMYIWSFTKPGTEAIKAVLYNLGEGPKIQRLAETLGQLTVISNSAAMSLENLQLDAQGLFTCQAFYDIKGEPKVYYYYVYLIVQVPISKPYLVMSNVSPVETSTLSMTCNLENGTGPIHYVWQHATRNGNITTFSQGNKNTLNMTNVSRNNTGWYQCVASNPVNSETSSQLWLEVIFGPDTPQIDVTPYTMTERGYSALERETVSLLCQAQSNPASQYVWYYNNSQVFTGPHYTIIKILRMHTGDYACLAHNSYLDTRSKKTISLTVYYPPDGSPTCSMEPALNYTSLRLHCSWPGGFPSPSLQWTGNLNNLRQDQLDAGQQANPQINTAVLLPSEGLVSNNSLFTCVGSHMALEQSTSCSMRTYVPHSEPVCLAYETNNQQYLILSCSWDGGSPKALVWWEGPGNQGKGGEESSSILILRYGTARSGEPYTCHAKHPLLVETKTCRLTLEAPVLLSQRRVVSVYEGSDVQLTCNLRANYLPVNILTWFNNQGEDIQDTSKYMLLRTSDWANLTVRDTEESKDSGEYRCSTSNAVGGTELNVTLIVKKHPMPPNVTLIKVMYNSLQRNEVELEWQIQNDKVGGWTGFILEHTWVSERPGRRGRSNDSMEGTEERIGPPVWYTTNVQDPDASTHTIGKLTPTANYKFRITSVNHRTIGYTSEAKTPAEPRNNMYPAVVGAAIGGMLFAVIITALLLVYIVRNRNNNPRLHDMLFGSQHSQSRENINFPEDEVVGGSEEGTGEIGEKSTAGKMHPLQTHRIRSSMALPRAASPLTTSPSSATPTASKSPAPGDDNEPVSVTITVKATGS</sequence>
<evidence type="ECO:0000256" key="4">
    <source>
        <dbReference type="ARBA" id="ARBA00022475"/>
    </source>
</evidence>
<feature type="region of interest" description="Disordered" evidence="17">
    <location>
        <begin position="430"/>
        <end position="470"/>
    </location>
</feature>
<dbReference type="InterPro" id="IPR007110">
    <property type="entry name" value="Ig-like_dom"/>
</dbReference>
<feature type="chain" id="PRO_5041692664" description="Ig-like domain-containing protein" evidence="19">
    <location>
        <begin position="22"/>
        <end position="1331"/>
    </location>
</feature>
<dbReference type="GO" id="GO:0007156">
    <property type="term" value="P:homophilic cell adhesion via plasma membrane adhesion molecules"/>
    <property type="evidence" value="ECO:0007669"/>
    <property type="project" value="TreeGrafter"/>
</dbReference>
<evidence type="ECO:0000256" key="14">
    <source>
        <dbReference type="ARBA" id="ARBA00023319"/>
    </source>
</evidence>
<dbReference type="InterPro" id="IPR051427">
    <property type="entry name" value="Nectin/Nectin-like"/>
</dbReference>
<dbReference type="FunFam" id="2.60.40.10:FF:000304">
    <property type="entry name" value="Nectin cell adhesion molecule 1"/>
    <property type="match status" value="1"/>
</dbReference>
<comment type="caution">
    <text evidence="21">The sequence shown here is derived from an EMBL/GenBank/DDBJ whole genome shotgun (WGS) entry which is preliminary data.</text>
</comment>
<dbReference type="FunFam" id="2.60.40.10:FF:001366">
    <property type="entry name" value="Nectin cell adhesion molecule 1a"/>
    <property type="match status" value="1"/>
</dbReference>
<dbReference type="SMART" id="SM00409">
    <property type="entry name" value="IG"/>
    <property type="match status" value="6"/>
</dbReference>
<comment type="function">
    <text evidence="15">Cell adhesion molecule that promotes cell-cell contacts and plays important roles in the development of the nervous system. Acts by forming homophilic or heterophilic trans-dimers.</text>
</comment>
<keyword evidence="10 18" id="KW-1133">Transmembrane helix</keyword>
<protein>
    <recommendedName>
        <fullName evidence="20">Ig-like domain-containing protein</fullName>
    </recommendedName>
</protein>
<feature type="signal peptide" evidence="19">
    <location>
        <begin position="1"/>
        <end position="21"/>
    </location>
</feature>
<keyword evidence="6 19" id="KW-0732">Signal</keyword>
<dbReference type="InterPro" id="IPR003599">
    <property type="entry name" value="Ig_sub"/>
</dbReference>
<proteinExistence type="inferred from homology"/>
<keyword evidence="13" id="KW-0325">Glycoprotein</keyword>
<evidence type="ECO:0000256" key="8">
    <source>
        <dbReference type="ARBA" id="ARBA00022889"/>
    </source>
</evidence>
<evidence type="ECO:0000259" key="20">
    <source>
        <dbReference type="PROSITE" id="PS50835"/>
    </source>
</evidence>
<evidence type="ECO:0000256" key="1">
    <source>
        <dbReference type="ARBA" id="ARBA00004251"/>
    </source>
</evidence>
<evidence type="ECO:0000256" key="17">
    <source>
        <dbReference type="SAM" id="MobiDB-lite"/>
    </source>
</evidence>
<dbReference type="InterPro" id="IPR003006">
    <property type="entry name" value="Ig/MHC_CS"/>
</dbReference>
<evidence type="ECO:0000256" key="2">
    <source>
        <dbReference type="ARBA" id="ARBA00004536"/>
    </source>
</evidence>
<evidence type="ECO:0000313" key="21">
    <source>
        <dbReference type="EMBL" id="KAK2828630.1"/>
    </source>
</evidence>
<feature type="domain" description="Ig-like" evidence="20">
    <location>
        <begin position="977"/>
        <end position="1069"/>
    </location>
</feature>
<dbReference type="InterPro" id="IPR036179">
    <property type="entry name" value="Ig-like_dom_sf"/>
</dbReference>
<dbReference type="PANTHER" id="PTHR23277:SF69">
    <property type="entry name" value="NECTIN-1"/>
    <property type="match status" value="1"/>
</dbReference>
<keyword evidence="12" id="KW-1015">Disulfide bond</keyword>
<dbReference type="SMART" id="SM00406">
    <property type="entry name" value="IGv"/>
    <property type="match status" value="1"/>
</dbReference>
<dbReference type="PANTHER" id="PTHR23277">
    <property type="entry name" value="NECTIN-RELATED"/>
    <property type="match status" value="1"/>
</dbReference>
<feature type="compositionally biased region" description="Low complexity" evidence="17">
    <location>
        <begin position="446"/>
        <end position="462"/>
    </location>
</feature>
<feature type="domain" description="Ig-like" evidence="20">
    <location>
        <begin position="614"/>
        <end position="693"/>
    </location>
</feature>
<keyword evidence="22" id="KW-1185">Reference proteome</keyword>
<feature type="compositionally biased region" description="Low complexity" evidence="17">
    <location>
        <begin position="1292"/>
        <end position="1313"/>
    </location>
</feature>
<dbReference type="InterPro" id="IPR013098">
    <property type="entry name" value="Ig_I-set"/>
</dbReference>
<dbReference type="Pfam" id="PF13895">
    <property type="entry name" value="Ig_2"/>
    <property type="match status" value="1"/>
</dbReference>